<dbReference type="Pfam" id="PF14730">
    <property type="entry name" value="DUF4468"/>
    <property type="match status" value="1"/>
</dbReference>
<dbReference type="Gene3D" id="3.30.530.80">
    <property type="match status" value="1"/>
</dbReference>
<keyword evidence="1" id="KW-0732">Signal</keyword>
<dbReference type="RefSeq" id="WP_205111436.1">
    <property type="nucleotide sequence ID" value="NZ_JACJJL010000028.1"/>
</dbReference>
<evidence type="ECO:0000313" key="4">
    <source>
        <dbReference type="Proteomes" id="UP000764045"/>
    </source>
</evidence>
<feature type="chain" id="PRO_5037014361" evidence="1">
    <location>
        <begin position="19"/>
        <end position="200"/>
    </location>
</feature>
<organism evidence="3 4">
    <name type="scientific">Marseilla massiliensis</name>
    <dbReference type="NCBI Taxonomy" id="1841864"/>
    <lineage>
        <taxon>Bacteria</taxon>
        <taxon>Pseudomonadati</taxon>
        <taxon>Bacteroidota</taxon>
        <taxon>Bacteroidia</taxon>
        <taxon>Bacteroidales</taxon>
        <taxon>Prevotellaceae</taxon>
        <taxon>Marseilla</taxon>
    </lineage>
</organism>
<sequence length="200" mass="23243">MKKIFVAIMALMPLMGMAQNSWETENEQGTKANPDQKYLAGAVPMVDGKVQFSTEISAPGKSAAQIYDTLLAYFTQLSKEDNQLEQSRVVIKDSVNHQLAANYQEWLVFKNKPLVLDRTRFMYTLTAECSDGKAEVTMRRIYYLYDEERNPQTYNAEEWITDEYGLKKNKDKLSRVSGKFRRKTIDRKDYLFNKMANLFK</sequence>
<dbReference type="EMBL" id="JACJJL010000028">
    <property type="protein sequence ID" value="MBM6662732.1"/>
    <property type="molecule type" value="Genomic_DNA"/>
</dbReference>
<comment type="caution">
    <text evidence="3">The sequence shown here is derived from an EMBL/GenBank/DDBJ whole genome shotgun (WGS) entry which is preliminary data.</text>
</comment>
<gene>
    <name evidence="3" type="ORF">H6B30_13410</name>
</gene>
<dbReference type="InterPro" id="IPR027823">
    <property type="entry name" value="DUF4468"/>
</dbReference>
<evidence type="ECO:0000256" key="1">
    <source>
        <dbReference type="SAM" id="SignalP"/>
    </source>
</evidence>
<name>A0A938WPG9_9BACT</name>
<evidence type="ECO:0000313" key="3">
    <source>
        <dbReference type="EMBL" id="MBM6662732.1"/>
    </source>
</evidence>
<feature type="signal peptide" evidence="1">
    <location>
        <begin position="1"/>
        <end position="18"/>
    </location>
</feature>
<accession>A0A938WPG9</accession>
<feature type="domain" description="DUF4468" evidence="2">
    <location>
        <begin position="52"/>
        <end position="143"/>
    </location>
</feature>
<evidence type="ECO:0000259" key="2">
    <source>
        <dbReference type="Pfam" id="PF14730"/>
    </source>
</evidence>
<dbReference type="CDD" id="cd12190">
    <property type="entry name" value="Bacova_04320_like"/>
    <property type="match status" value="1"/>
</dbReference>
<proteinExistence type="predicted"/>
<keyword evidence="4" id="KW-1185">Reference proteome</keyword>
<dbReference type="AlphaFoldDB" id="A0A938WPG9"/>
<dbReference type="Proteomes" id="UP000764045">
    <property type="component" value="Unassembled WGS sequence"/>
</dbReference>
<reference evidence="3 4" key="1">
    <citation type="journal article" date="2021" name="Sci. Rep.">
        <title>The distribution of antibiotic resistance genes in chicken gut microbiota commensals.</title>
        <authorList>
            <person name="Juricova H."/>
            <person name="Matiasovicova J."/>
            <person name="Kubasova T."/>
            <person name="Cejkova D."/>
            <person name="Rychlik I."/>
        </authorList>
    </citation>
    <scope>NUCLEOTIDE SEQUENCE [LARGE SCALE GENOMIC DNA]</scope>
    <source>
        <strain evidence="3 4">An819</strain>
    </source>
</reference>
<protein>
    <submittedName>
        <fullName evidence="3">DUF4468 domain-containing protein</fullName>
    </submittedName>
</protein>